<proteinExistence type="predicted"/>
<gene>
    <name evidence="4" type="ORF">GEV02_19905</name>
</gene>
<evidence type="ECO:0000313" key="4">
    <source>
        <dbReference type="EMBL" id="MQA40421.1"/>
    </source>
</evidence>
<comment type="subcellular location">
    <subcellularLocation>
        <location evidence="1">Membrane</location>
    </subcellularLocation>
</comment>
<reference evidence="4 5" key="1">
    <citation type="submission" date="2019-10" db="EMBL/GenBank/DDBJ databases">
        <title>Two novel species isolated from a subtropical stream in China.</title>
        <authorList>
            <person name="Lu H."/>
        </authorList>
    </citation>
    <scope>NUCLEOTIDE SEQUENCE [LARGE SCALE GENOMIC DNA]</scope>
    <source>
        <strain evidence="4 5">FT29W</strain>
    </source>
</reference>
<dbReference type="EMBL" id="WHUG01000008">
    <property type="protein sequence ID" value="MQA40421.1"/>
    <property type="molecule type" value="Genomic_DNA"/>
</dbReference>
<name>A0A6A7N676_9BURK</name>
<dbReference type="PANTHER" id="PTHR35603:SF2">
    <property type="entry name" value="OUTER MEMBRANE LIPOPROTEIN"/>
    <property type="match status" value="1"/>
</dbReference>
<dbReference type="RefSeq" id="WP_152839659.1">
    <property type="nucleotide sequence ID" value="NZ_WHUG01000008.1"/>
</dbReference>
<accession>A0A6A7N676</accession>
<evidence type="ECO:0000259" key="3">
    <source>
        <dbReference type="Pfam" id="PF05433"/>
    </source>
</evidence>
<keyword evidence="5" id="KW-1185">Reference proteome</keyword>
<organism evidence="4 5">
    <name type="scientific">Rugamonas aquatica</name>
    <dbReference type="NCBI Taxonomy" id="2743357"/>
    <lineage>
        <taxon>Bacteria</taxon>
        <taxon>Pseudomonadati</taxon>
        <taxon>Pseudomonadota</taxon>
        <taxon>Betaproteobacteria</taxon>
        <taxon>Burkholderiales</taxon>
        <taxon>Oxalobacteraceae</taxon>
        <taxon>Telluria group</taxon>
        <taxon>Rugamonas</taxon>
    </lineage>
</organism>
<protein>
    <submittedName>
        <fullName evidence="4">Glycine zipper 2TM domain-containing protein</fullName>
    </submittedName>
</protein>
<dbReference type="GO" id="GO:0019867">
    <property type="term" value="C:outer membrane"/>
    <property type="evidence" value="ECO:0007669"/>
    <property type="project" value="InterPro"/>
</dbReference>
<keyword evidence="2" id="KW-0472">Membrane</keyword>
<evidence type="ECO:0000256" key="2">
    <source>
        <dbReference type="ARBA" id="ARBA00023136"/>
    </source>
</evidence>
<feature type="domain" description="Glycine zipper 2TM" evidence="3">
    <location>
        <begin position="126"/>
        <end position="165"/>
    </location>
</feature>
<dbReference type="Proteomes" id="UP000440498">
    <property type="component" value="Unassembled WGS sequence"/>
</dbReference>
<dbReference type="InterPro" id="IPR051407">
    <property type="entry name" value="Bact_OM_lipoprot/Surf_antigen"/>
</dbReference>
<dbReference type="InterPro" id="IPR008816">
    <property type="entry name" value="Gly_zipper_2TM_dom"/>
</dbReference>
<dbReference type="PANTHER" id="PTHR35603">
    <property type="match status" value="1"/>
</dbReference>
<dbReference type="AlphaFoldDB" id="A0A6A7N676"/>
<comment type="caution">
    <text evidence="4">The sequence shown here is derived from an EMBL/GenBank/DDBJ whole genome shotgun (WGS) entry which is preliminary data.</text>
</comment>
<sequence>MTTTQTTRIHPLMAVAAVSLTLVSLVGAASIAGLLPSSHATPDNTPVAANVAPATTQSMNGQPMNGQPLAAQTQQETRPAVVEHRTVVHHRDAPARNVSHNDYSAQNAPVAQAPAPAPVAQNSPLGMGIGAVVGGLIGNQVGGGKGKTAATIAGVVGGAYVGNEIAKKN</sequence>
<evidence type="ECO:0000313" key="5">
    <source>
        <dbReference type="Proteomes" id="UP000440498"/>
    </source>
</evidence>
<dbReference type="Pfam" id="PF05433">
    <property type="entry name" value="Rick_17kDa_Anti"/>
    <property type="match status" value="1"/>
</dbReference>
<evidence type="ECO:0000256" key="1">
    <source>
        <dbReference type="ARBA" id="ARBA00004370"/>
    </source>
</evidence>